<keyword evidence="2" id="KW-1185">Reference proteome</keyword>
<dbReference type="Proteomes" id="UP000244496">
    <property type="component" value="Plasmid unnamed2"/>
</dbReference>
<gene>
    <name evidence="1" type="ORF">HYN69_19680</name>
</gene>
<accession>A0A2S0USP6</accession>
<name>A0A2S0USP6_9RHOB</name>
<protein>
    <submittedName>
        <fullName evidence="1">Uncharacterized protein</fullName>
    </submittedName>
</protein>
<evidence type="ECO:0000313" key="1">
    <source>
        <dbReference type="EMBL" id="AWB50802.1"/>
    </source>
</evidence>
<keyword evidence="1" id="KW-0614">Plasmid</keyword>
<dbReference type="AlphaFoldDB" id="A0A2S0USP6"/>
<dbReference type="EMBL" id="CP028920">
    <property type="protein sequence ID" value="AWB50802.1"/>
    <property type="molecule type" value="Genomic_DNA"/>
</dbReference>
<geneLocation type="plasmid" evidence="1 2">
    <name>unnamed2</name>
</geneLocation>
<proteinExistence type="predicted"/>
<dbReference type="KEGG" id="geh:HYN69_19680"/>
<organism evidence="1 2">
    <name type="scientific">Paragemmobacter aquarius</name>
    <dbReference type="NCBI Taxonomy" id="2169400"/>
    <lineage>
        <taxon>Bacteria</taxon>
        <taxon>Pseudomonadati</taxon>
        <taxon>Pseudomonadota</taxon>
        <taxon>Alphaproteobacteria</taxon>
        <taxon>Rhodobacterales</taxon>
        <taxon>Paracoccaceae</taxon>
        <taxon>Paragemmobacter</taxon>
    </lineage>
</organism>
<sequence>MILYKTIALQFGRFLETGRPGNEFDLVGRNVPTEETRVNRRAILSELGGARIYLLDHRAANYLDSLRMDVQGMPWETRQESEIEAYVREVDFPRELVWVEYDARQLWVDRVARGLTTMARLDLRHFSQRGFLFDNRSDGAMTVRLFNGMMDRSFIEPLATLVLRKSSGRPEFTDAVWQPQMNVLMAHARGDTDEHVKDVQALLEEHKGHVSYELVIGFMMFAALAAREDDLLSEETPSLSPEQTKTARKFGKTWMTETLRSHLTIRIGPSGERHLVEREARRQFEAARASGRATPTEHWVSEHERRYSSGKVVRVRGHKRGIVADKTLPIRVVGPKLEL</sequence>
<evidence type="ECO:0000313" key="2">
    <source>
        <dbReference type="Proteomes" id="UP000244496"/>
    </source>
</evidence>
<reference evidence="1 2" key="1">
    <citation type="submission" date="2018-04" db="EMBL/GenBank/DDBJ databases">
        <title>Genome sequencing of Gemmobacter.</title>
        <authorList>
            <person name="Yi H."/>
            <person name="Baek M.-G."/>
        </authorList>
    </citation>
    <scope>NUCLEOTIDE SEQUENCE [LARGE SCALE GENOMIC DNA]</scope>
    <source>
        <strain evidence="1 2">HYN0069</strain>
        <plasmid evidence="1 2">unnamed2</plasmid>
    </source>
</reference>
<dbReference type="RefSeq" id="WP_108437602.1">
    <property type="nucleotide sequence ID" value="NZ_CP028920.1"/>
</dbReference>
<dbReference type="OrthoDB" id="7691616at2"/>